<name>A0ABR7D3T4_9BACT</name>
<keyword evidence="5" id="KW-1185">Reference proteome</keyword>
<dbReference type="Proteomes" id="UP000646484">
    <property type="component" value="Unassembled WGS sequence"/>
</dbReference>
<reference evidence="4 5" key="1">
    <citation type="submission" date="2020-08" db="EMBL/GenBank/DDBJ databases">
        <title>Genome public.</title>
        <authorList>
            <person name="Liu C."/>
            <person name="Sun Q."/>
        </authorList>
    </citation>
    <scope>NUCLEOTIDE SEQUENCE [LARGE SCALE GENOMIC DNA]</scope>
    <source>
        <strain evidence="4 5">NSJ-56</strain>
    </source>
</reference>
<dbReference type="Pfam" id="PF16344">
    <property type="entry name" value="FecR_C"/>
    <property type="match status" value="1"/>
</dbReference>
<proteinExistence type="predicted"/>
<feature type="transmembrane region" description="Helical" evidence="1">
    <location>
        <begin position="93"/>
        <end position="112"/>
    </location>
</feature>
<protein>
    <submittedName>
        <fullName evidence="4">FecR family protein</fullName>
    </submittedName>
</protein>
<organism evidence="4 5">
    <name type="scientific">Butyricimonas hominis</name>
    <dbReference type="NCBI Taxonomy" id="2763032"/>
    <lineage>
        <taxon>Bacteria</taxon>
        <taxon>Pseudomonadati</taxon>
        <taxon>Bacteroidota</taxon>
        <taxon>Bacteroidia</taxon>
        <taxon>Bacteroidales</taxon>
        <taxon>Odoribacteraceae</taxon>
        <taxon>Butyricimonas</taxon>
    </lineage>
</organism>
<dbReference type="PANTHER" id="PTHR30273:SF2">
    <property type="entry name" value="PROTEIN FECR"/>
    <property type="match status" value="1"/>
</dbReference>
<keyword evidence="1" id="KW-1133">Transmembrane helix</keyword>
<accession>A0ABR7D3T4</accession>
<keyword evidence="1" id="KW-0472">Membrane</keyword>
<dbReference type="Gene3D" id="3.55.50.30">
    <property type="match status" value="1"/>
</dbReference>
<comment type="caution">
    <text evidence="4">The sequence shown here is derived from an EMBL/GenBank/DDBJ whole genome shotgun (WGS) entry which is preliminary data.</text>
</comment>
<feature type="domain" description="Protein FecR C-terminal" evidence="3">
    <location>
        <begin position="324"/>
        <end position="392"/>
    </location>
</feature>
<dbReference type="InterPro" id="IPR012373">
    <property type="entry name" value="Ferrdict_sens_TM"/>
</dbReference>
<evidence type="ECO:0000313" key="5">
    <source>
        <dbReference type="Proteomes" id="UP000646484"/>
    </source>
</evidence>
<dbReference type="InterPro" id="IPR006860">
    <property type="entry name" value="FecR"/>
</dbReference>
<evidence type="ECO:0000259" key="2">
    <source>
        <dbReference type="Pfam" id="PF04773"/>
    </source>
</evidence>
<dbReference type="Gene3D" id="2.60.120.1440">
    <property type="match status" value="1"/>
</dbReference>
<dbReference type="Pfam" id="PF04773">
    <property type="entry name" value="FecR"/>
    <property type="match status" value="1"/>
</dbReference>
<evidence type="ECO:0000313" key="4">
    <source>
        <dbReference type="EMBL" id="MBC5622584.1"/>
    </source>
</evidence>
<dbReference type="InterPro" id="IPR032508">
    <property type="entry name" value="FecR_C"/>
</dbReference>
<evidence type="ECO:0000259" key="3">
    <source>
        <dbReference type="Pfam" id="PF16344"/>
    </source>
</evidence>
<keyword evidence="1" id="KW-0812">Transmembrane</keyword>
<dbReference type="EMBL" id="JACOOH010000007">
    <property type="protein sequence ID" value="MBC5622584.1"/>
    <property type="molecule type" value="Genomic_DNA"/>
</dbReference>
<dbReference type="PANTHER" id="PTHR30273">
    <property type="entry name" value="PERIPLASMIC SIGNAL SENSOR AND SIGMA FACTOR ACTIVATOR FECR-RELATED"/>
    <property type="match status" value="1"/>
</dbReference>
<sequence>MMSKVTDKSFKISFSIARVISGEATVAERRTVDEWLVVSEENKRLFERLQDEKELVRKIELYRTIDKRMAFKEFLREKERMEKVRRQRRINRIFRYAAILLIPLLVGGIYMLQQSFSGDEVMQVASAIAHGDKRAVLRLSDGSAIELGKDNVVLSERNGTMISNRNSGELVYQGTTGGEDAKVIYNTLEIPANGEFFMQLADGSKVWLGACSKLKYPVAFNGKTREIYLEGEAFFEVAKNPDKPFIVKTKGFGVRALGTSFNVMSYMDETFAHTTLKTGKVEVTTREQEKVVLTPGQQAYYSEHGVNVREVDVEVYIAWMGNTFKFDKENIDVILRKIARWYNVHIFYMNENLKNYHFKGTLPKYTDIRDVLELLEQTTNIKFEIKGNTVIVMQDLTRSNH</sequence>
<gene>
    <name evidence="4" type="ORF">H8S64_15920</name>
</gene>
<feature type="domain" description="FecR protein" evidence="2">
    <location>
        <begin position="189"/>
        <end position="281"/>
    </location>
</feature>
<evidence type="ECO:0000256" key="1">
    <source>
        <dbReference type="SAM" id="Phobius"/>
    </source>
</evidence>